<sequence length="186" mass="19189">MTLARTLTRASAVLSCLLAGLVVLIAGLSPHATASAHPDAHARTDTAPRAIGALAEGTFTEGTFTGGTRPQGRVAAAAAAHDTPRTTAARAAAPGNAAIGAERAGTGQACQNHDPVQVPLHVSHLRLRGVATDNRPLHGPDCVLAPHLDGTHALTLHRPHGFDARPRCLTRRTAAQTTALLQVFRC</sequence>
<organism evidence="2 3">
    <name type="scientific">Actinomadura keratinilytica</name>
    <dbReference type="NCBI Taxonomy" id="547461"/>
    <lineage>
        <taxon>Bacteria</taxon>
        <taxon>Bacillati</taxon>
        <taxon>Actinomycetota</taxon>
        <taxon>Actinomycetes</taxon>
        <taxon>Streptosporangiales</taxon>
        <taxon>Thermomonosporaceae</taxon>
        <taxon>Actinomadura</taxon>
    </lineage>
</organism>
<evidence type="ECO:0008006" key="4">
    <source>
        <dbReference type="Google" id="ProtNLM"/>
    </source>
</evidence>
<keyword evidence="1" id="KW-0732">Signal</keyword>
<gene>
    <name evidence="2" type="ORF">GCM10022416_54600</name>
</gene>
<comment type="caution">
    <text evidence="2">The sequence shown here is derived from an EMBL/GenBank/DDBJ whole genome shotgun (WGS) entry which is preliminary data.</text>
</comment>
<feature type="signal peptide" evidence="1">
    <location>
        <begin position="1"/>
        <end position="34"/>
    </location>
</feature>
<keyword evidence="3" id="KW-1185">Reference proteome</keyword>
<name>A0ABP7ZDQ7_9ACTN</name>
<feature type="chain" id="PRO_5046022681" description="Secreted protein" evidence="1">
    <location>
        <begin position="35"/>
        <end position="186"/>
    </location>
</feature>
<proteinExistence type="predicted"/>
<accession>A0ABP7ZDQ7</accession>
<reference evidence="3" key="1">
    <citation type="journal article" date="2019" name="Int. J. Syst. Evol. Microbiol.">
        <title>The Global Catalogue of Microorganisms (GCM) 10K type strain sequencing project: providing services to taxonomists for standard genome sequencing and annotation.</title>
        <authorList>
            <consortium name="The Broad Institute Genomics Platform"/>
            <consortium name="The Broad Institute Genome Sequencing Center for Infectious Disease"/>
            <person name="Wu L."/>
            <person name="Ma J."/>
        </authorList>
    </citation>
    <scope>NUCLEOTIDE SEQUENCE [LARGE SCALE GENOMIC DNA]</scope>
    <source>
        <strain evidence="3">JCM 17316</strain>
    </source>
</reference>
<dbReference type="Proteomes" id="UP001500266">
    <property type="component" value="Unassembled WGS sequence"/>
</dbReference>
<evidence type="ECO:0000313" key="2">
    <source>
        <dbReference type="EMBL" id="GAA4154712.1"/>
    </source>
</evidence>
<evidence type="ECO:0000313" key="3">
    <source>
        <dbReference type="Proteomes" id="UP001500266"/>
    </source>
</evidence>
<dbReference type="EMBL" id="BAABDO010000124">
    <property type="protein sequence ID" value="GAA4154712.1"/>
    <property type="molecule type" value="Genomic_DNA"/>
</dbReference>
<protein>
    <recommendedName>
        <fullName evidence="4">Secreted protein</fullName>
    </recommendedName>
</protein>
<dbReference type="RefSeq" id="WP_345024516.1">
    <property type="nucleotide sequence ID" value="NZ_BAABDO010000124.1"/>
</dbReference>
<evidence type="ECO:0000256" key="1">
    <source>
        <dbReference type="SAM" id="SignalP"/>
    </source>
</evidence>